<evidence type="ECO:0000313" key="2">
    <source>
        <dbReference type="Proteomes" id="UP001218218"/>
    </source>
</evidence>
<keyword evidence="2" id="KW-1185">Reference proteome</keyword>
<evidence type="ECO:0000313" key="1">
    <source>
        <dbReference type="EMBL" id="KAJ7364310.1"/>
    </source>
</evidence>
<protein>
    <submittedName>
        <fullName evidence="1">Uncharacterized protein</fullName>
    </submittedName>
</protein>
<dbReference type="Proteomes" id="UP001218218">
    <property type="component" value="Unassembled WGS sequence"/>
</dbReference>
<gene>
    <name evidence="1" type="ORF">DFH08DRAFT_838959</name>
</gene>
<organism evidence="1 2">
    <name type="scientific">Mycena albidolilacea</name>
    <dbReference type="NCBI Taxonomy" id="1033008"/>
    <lineage>
        <taxon>Eukaryota</taxon>
        <taxon>Fungi</taxon>
        <taxon>Dikarya</taxon>
        <taxon>Basidiomycota</taxon>
        <taxon>Agaricomycotina</taxon>
        <taxon>Agaricomycetes</taxon>
        <taxon>Agaricomycetidae</taxon>
        <taxon>Agaricales</taxon>
        <taxon>Marasmiineae</taxon>
        <taxon>Mycenaceae</taxon>
        <taxon>Mycena</taxon>
    </lineage>
</organism>
<reference evidence="1" key="1">
    <citation type="submission" date="2023-03" db="EMBL/GenBank/DDBJ databases">
        <title>Massive genome expansion in bonnet fungi (Mycena s.s.) driven by repeated elements and novel gene families across ecological guilds.</title>
        <authorList>
            <consortium name="Lawrence Berkeley National Laboratory"/>
            <person name="Harder C.B."/>
            <person name="Miyauchi S."/>
            <person name="Viragh M."/>
            <person name="Kuo A."/>
            <person name="Thoen E."/>
            <person name="Andreopoulos B."/>
            <person name="Lu D."/>
            <person name="Skrede I."/>
            <person name="Drula E."/>
            <person name="Henrissat B."/>
            <person name="Morin E."/>
            <person name="Kohler A."/>
            <person name="Barry K."/>
            <person name="LaButti K."/>
            <person name="Morin E."/>
            <person name="Salamov A."/>
            <person name="Lipzen A."/>
            <person name="Mereny Z."/>
            <person name="Hegedus B."/>
            <person name="Baldrian P."/>
            <person name="Stursova M."/>
            <person name="Weitz H."/>
            <person name="Taylor A."/>
            <person name="Grigoriev I.V."/>
            <person name="Nagy L.G."/>
            <person name="Martin F."/>
            <person name="Kauserud H."/>
        </authorList>
    </citation>
    <scope>NUCLEOTIDE SEQUENCE</scope>
    <source>
        <strain evidence="1">CBHHK002</strain>
    </source>
</reference>
<name>A0AAD7ANZ3_9AGAR</name>
<dbReference type="EMBL" id="JARIHO010000003">
    <property type="protein sequence ID" value="KAJ7364310.1"/>
    <property type="molecule type" value="Genomic_DNA"/>
</dbReference>
<comment type="caution">
    <text evidence="1">The sequence shown here is derived from an EMBL/GenBank/DDBJ whole genome shotgun (WGS) entry which is preliminary data.</text>
</comment>
<dbReference type="AlphaFoldDB" id="A0AAD7ANZ3"/>
<accession>A0AAD7ANZ3</accession>
<sequence length="271" mass="30355">MLELPLELECQIFELAFKPNSRNIQLKVTLCLVARRVQVWIDRIFHGLVAIRDDRGGQRFLSLIRSNSKPADFFRVVKTLSLAYSLDGGTAGNILAVCPNVQSLTCWVASSVASRKLPLLISRLPLQRLSIQVSHFSRIPATLSETWLSSLTHLDLYVDTRPPPQLSQLLTHLAHLSHICLSSAIVRAAMEYVEMVCSSRPRFQVLIVPCHATLVSWVEAILPPTAKDDDRVVVQAIPQDVREDWAYVGHSDMWSLAEASVKLRKNSVGQE</sequence>
<proteinExistence type="predicted"/>